<evidence type="ECO:0000256" key="1">
    <source>
        <dbReference type="SAM" id="MobiDB-lite"/>
    </source>
</evidence>
<feature type="compositionally biased region" description="Low complexity" evidence="1">
    <location>
        <begin position="1"/>
        <end position="14"/>
    </location>
</feature>
<comment type="caution">
    <text evidence="2">The sequence shown here is derived from an EMBL/GenBank/DDBJ whole genome shotgun (WGS) entry which is preliminary data.</text>
</comment>
<evidence type="ECO:0000313" key="3">
    <source>
        <dbReference type="Proteomes" id="UP000195221"/>
    </source>
</evidence>
<sequence length="65" mass="6953">MRSGSSGSIDESGSTVGQATPKASDVPEASKELKDGIRSFILFYLHSLNGRAGRPRAIHIARVLR</sequence>
<organism evidence="2 3">
    <name type="scientific">Caballeronia sordidicola</name>
    <name type="common">Burkholderia sordidicola</name>
    <dbReference type="NCBI Taxonomy" id="196367"/>
    <lineage>
        <taxon>Bacteria</taxon>
        <taxon>Pseudomonadati</taxon>
        <taxon>Pseudomonadota</taxon>
        <taxon>Betaproteobacteria</taxon>
        <taxon>Burkholderiales</taxon>
        <taxon>Burkholderiaceae</taxon>
        <taxon>Caballeronia</taxon>
    </lineage>
</organism>
<protein>
    <submittedName>
        <fullName evidence="2">Uncharacterized protein</fullName>
    </submittedName>
</protein>
<gene>
    <name evidence="2" type="ORF">PAMC26577_03900</name>
</gene>
<feature type="region of interest" description="Disordered" evidence="1">
    <location>
        <begin position="1"/>
        <end position="30"/>
    </location>
</feature>
<dbReference type="EMBL" id="NBTZ01000022">
    <property type="protein sequence ID" value="OTP78745.1"/>
    <property type="molecule type" value="Genomic_DNA"/>
</dbReference>
<accession>A0A242N4Z7</accession>
<name>A0A242N4Z7_CABSO</name>
<proteinExistence type="predicted"/>
<dbReference type="AlphaFoldDB" id="A0A242N4Z7"/>
<reference evidence="2 3" key="1">
    <citation type="submission" date="2017-03" db="EMBL/GenBank/DDBJ databases">
        <title>Genome analysis of strain PAMC 26577.</title>
        <authorList>
            <person name="Oh H.-M."/>
            <person name="Yang J.-A."/>
        </authorList>
    </citation>
    <scope>NUCLEOTIDE SEQUENCE [LARGE SCALE GENOMIC DNA]</scope>
    <source>
        <strain evidence="2 3">PAMC 26577</strain>
    </source>
</reference>
<evidence type="ECO:0000313" key="2">
    <source>
        <dbReference type="EMBL" id="OTP78745.1"/>
    </source>
</evidence>
<dbReference type="Proteomes" id="UP000195221">
    <property type="component" value="Unassembled WGS sequence"/>
</dbReference>